<gene>
    <name evidence="2" type="ORF">HGG74_05990</name>
</gene>
<dbReference type="Gene3D" id="3.10.180.10">
    <property type="entry name" value="2,3-Dihydroxybiphenyl 1,2-Dioxygenase, domain 1"/>
    <property type="match status" value="1"/>
</dbReference>
<dbReference type="AlphaFoldDB" id="A0A7X6HBL8"/>
<reference evidence="2 3" key="1">
    <citation type="submission" date="2020-04" db="EMBL/GenBank/DDBJ databases">
        <title>Arthrobacter sp. nov.</title>
        <authorList>
            <person name="Liu S."/>
        </authorList>
    </citation>
    <scope>NUCLEOTIDE SEQUENCE [LARGE SCALE GENOMIC DNA]</scope>
    <source>
        <strain evidence="2 3">E918</strain>
    </source>
</reference>
<protein>
    <submittedName>
        <fullName evidence="2">Glyoxalase</fullName>
    </submittedName>
</protein>
<accession>A0A7X6HBL8</accession>
<sequence length="147" mass="15888">MKPLVTAVTLGVRDVRASRNFYIEGLGWQPLFAEEGEILFLQIAHGQMLALWNVESMRREYGDVGHHESGPAVPVSLGQNVDSPGEVDEAIRQALAAGATLVSEARYQPWGGYSGCFADPDGYRWDIVFNPGFSIGDDGTVHLGPAA</sequence>
<dbReference type="PROSITE" id="PS51819">
    <property type="entry name" value="VOC"/>
    <property type="match status" value="1"/>
</dbReference>
<evidence type="ECO:0000313" key="3">
    <source>
        <dbReference type="Proteomes" id="UP000544090"/>
    </source>
</evidence>
<evidence type="ECO:0000259" key="1">
    <source>
        <dbReference type="PROSITE" id="PS51819"/>
    </source>
</evidence>
<proteinExistence type="predicted"/>
<keyword evidence="3" id="KW-1185">Reference proteome</keyword>
<dbReference type="PANTHER" id="PTHR36503:SF1">
    <property type="entry name" value="BLR2520 PROTEIN"/>
    <property type="match status" value="1"/>
</dbReference>
<dbReference type="InterPro" id="IPR029068">
    <property type="entry name" value="Glyas_Bleomycin-R_OHBP_Dase"/>
</dbReference>
<organism evidence="2 3">
    <name type="scientific">Arthrobacter mobilis</name>
    <dbReference type="NCBI Taxonomy" id="2724944"/>
    <lineage>
        <taxon>Bacteria</taxon>
        <taxon>Bacillati</taxon>
        <taxon>Actinomycetota</taxon>
        <taxon>Actinomycetes</taxon>
        <taxon>Micrococcales</taxon>
        <taxon>Micrococcaceae</taxon>
        <taxon>Arthrobacter</taxon>
    </lineage>
</organism>
<dbReference type="Pfam" id="PF00903">
    <property type="entry name" value="Glyoxalase"/>
    <property type="match status" value="1"/>
</dbReference>
<dbReference type="RefSeq" id="WP_168485417.1">
    <property type="nucleotide sequence ID" value="NZ_JAAZSQ010000003.1"/>
</dbReference>
<dbReference type="SUPFAM" id="SSF54593">
    <property type="entry name" value="Glyoxalase/Bleomycin resistance protein/Dihydroxybiphenyl dioxygenase"/>
    <property type="match status" value="1"/>
</dbReference>
<comment type="caution">
    <text evidence="2">The sequence shown here is derived from an EMBL/GenBank/DDBJ whole genome shotgun (WGS) entry which is preliminary data.</text>
</comment>
<dbReference type="EMBL" id="JAAZSQ010000003">
    <property type="protein sequence ID" value="NKX54101.1"/>
    <property type="molecule type" value="Genomic_DNA"/>
</dbReference>
<dbReference type="Proteomes" id="UP000544090">
    <property type="component" value="Unassembled WGS sequence"/>
</dbReference>
<name>A0A7X6HBL8_9MICC</name>
<evidence type="ECO:0000313" key="2">
    <source>
        <dbReference type="EMBL" id="NKX54101.1"/>
    </source>
</evidence>
<dbReference type="InterPro" id="IPR004360">
    <property type="entry name" value="Glyas_Fos-R_dOase_dom"/>
</dbReference>
<dbReference type="InterPro" id="IPR037523">
    <property type="entry name" value="VOC_core"/>
</dbReference>
<feature type="domain" description="VOC" evidence="1">
    <location>
        <begin position="4"/>
        <end position="130"/>
    </location>
</feature>
<dbReference type="PANTHER" id="PTHR36503">
    <property type="entry name" value="BLR2520 PROTEIN"/>
    <property type="match status" value="1"/>
</dbReference>